<reference evidence="2" key="1">
    <citation type="journal article" date="2019" name="Int. J. Syst. Evol. Microbiol.">
        <title>The Global Catalogue of Microorganisms (GCM) 10K type strain sequencing project: providing services to taxonomists for standard genome sequencing and annotation.</title>
        <authorList>
            <consortium name="The Broad Institute Genomics Platform"/>
            <consortium name="The Broad Institute Genome Sequencing Center for Infectious Disease"/>
            <person name="Wu L."/>
            <person name="Ma J."/>
        </authorList>
    </citation>
    <scope>NUCLEOTIDE SEQUENCE [LARGE SCALE GENOMIC DNA]</scope>
    <source>
        <strain evidence="2">JCM 17695</strain>
    </source>
</reference>
<accession>A0ABW2TS35</accession>
<evidence type="ECO:0008006" key="3">
    <source>
        <dbReference type="Google" id="ProtNLM"/>
    </source>
</evidence>
<evidence type="ECO:0000313" key="1">
    <source>
        <dbReference type="EMBL" id="MFC7616073.1"/>
    </source>
</evidence>
<comment type="caution">
    <text evidence="1">The sequence shown here is derived from an EMBL/GenBank/DDBJ whole genome shotgun (WGS) entry which is preliminary data.</text>
</comment>
<keyword evidence="2" id="KW-1185">Reference proteome</keyword>
<dbReference type="Proteomes" id="UP001596512">
    <property type="component" value="Unassembled WGS sequence"/>
</dbReference>
<gene>
    <name evidence="1" type="ORF">ACFQV2_23975</name>
</gene>
<name>A0ABW2TS35_9PSEU</name>
<sequence length="108" mass="11183">MTAAMDSGWPRLELEFALDVRGDAALVRAEADRRRDLVDSLTGTVERRFGALAGPIPVRALVDAAVNLAIGLATRRVIDPKVTADGLVDLARALLGGGGAVQGTAPPP</sequence>
<protein>
    <recommendedName>
        <fullName evidence="3">Tetracyclin repressor-like C-terminal domain-containing protein</fullName>
    </recommendedName>
</protein>
<organism evidence="1 2">
    <name type="scientific">Actinokineospora soli</name>
    <dbReference type="NCBI Taxonomy" id="1048753"/>
    <lineage>
        <taxon>Bacteria</taxon>
        <taxon>Bacillati</taxon>
        <taxon>Actinomycetota</taxon>
        <taxon>Actinomycetes</taxon>
        <taxon>Pseudonocardiales</taxon>
        <taxon>Pseudonocardiaceae</taxon>
        <taxon>Actinokineospora</taxon>
    </lineage>
</organism>
<evidence type="ECO:0000313" key="2">
    <source>
        <dbReference type="Proteomes" id="UP001596512"/>
    </source>
</evidence>
<proteinExistence type="predicted"/>
<dbReference type="EMBL" id="JBHTEY010000004">
    <property type="protein sequence ID" value="MFC7616073.1"/>
    <property type="molecule type" value="Genomic_DNA"/>
</dbReference>